<dbReference type="VEuPathDB" id="FungiDB:PSHT_06760"/>
<dbReference type="EMBL" id="PKSL01000032">
    <property type="protein sequence ID" value="POW12274.1"/>
    <property type="molecule type" value="Genomic_DNA"/>
</dbReference>
<proteinExistence type="inferred from homology"/>
<keyword evidence="10" id="KW-1185">Reference proteome</keyword>
<dbReference type="GO" id="GO:0032040">
    <property type="term" value="C:small-subunit processome"/>
    <property type="evidence" value="ECO:0007669"/>
    <property type="project" value="TreeGrafter"/>
</dbReference>
<feature type="coiled-coil region" evidence="7">
    <location>
        <begin position="23"/>
        <end position="50"/>
    </location>
</feature>
<dbReference type="GO" id="GO:0034457">
    <property type="term" value="C:Mpp10 complex"/>
    <property type="evidence" value="ECO:0007669"/>
    <property type="project" value="InterPro"/>
</dbReference>
<feature type="compositionally biased region" description="Polar residues" evidence="8">
    <location>
        <begin position="760"/>
        <end position="769"/>
    </location>
</feature>
<organism evidence="9 10">
    <name type="scientific">Puccinia striiformis</name>
    <dbReference type="NCBI Taxonomy" id="27350"/>
    <lineage>
        <taxon>Eukaryota</taxon>
        <taxon>Fungi</taxon>
        <taxon>Dikarya</taxon>
        <taxon>Basidiomycota</taxon>
        <taxon>Pucciniomycotina</taxon>
        <taxon>Pucciniomycetes</taxon>
        <taxon>Pucciniales</taxon>
        <taxon>Pucciniaceae</taxon>
        <taxon>Puccinia</taxon>
    </lineage>
</organism>
<evidence type="ECO:0000256" key="4">
    <source>
        <dbReference type="ARBA" id="ARBA00023242"/>
    </source>
</evidence>
<gene>
    <name evidence="9" type="ORF">PSTT_04616</name>
</gene>
<feature type="region of interest" description="Disordered" evidence="8">
    <location>
        <begin position="156"/>
        <end position="503"/>
    </location>
</feature>
<dbReference type="Pfam" id="PF04006">
    <property type="entry name" value="Mpp10"/>
    <property type="match status" value="2"/>
</dbReference>
<reference evidence="9" key="1">
    <citation type="submission" date="2017-12" db="EMBL/GenBank/DDBJ databases">
        <title>Gene loss provides genomic basis for host adaptation in cereal stripe rust fungi.</title>
        <authorList>
            <person name="Xia C."/>
        </authorList>
    </citation>
    <scope>NUCLEOTIDE SEQUENCE [LARGE SCALE GENOMIC DNA]</scope>
    <source>
        <strain evidence="9">93-210</strain>
    </source>
</reference>
<protein>
    <submittedName>
        <fullName evidence="9">Uncharacterized protein</fullName>
    </submittedName>
</protein>
<feature type="compositionally biased region" description="Acidic residues" evidence="8">
    <location>
        <begin position="469"/>
        <end position="488"/>
    </location>
</feature>
<accession>A0A2S4VRV6</accession>
<evidence type="ECO:0000256" key="8">
    <source>
        <dbReference type="SAM" id="MobiDB-lite"/>
    </source>
</evidence>
<dbReference type="GO" id="GO:0006364">
    <property type="term" value="P:rRNA processing"/>
    <property type="evidence" value="ECO:0007669"/>
    <property type="project" value="UniProtKB-KW"/>
</dbReference>
<evidence type="ECO:0000313" key="10">
    <source>
        <dbReference type="Proteomes" id="UP000239156"/>
    </source>
</evidence>
<evidence type="ECO:0000256" key="7">
    <source>
        <dbReference type="SAM" id="Coils"/>
    </source>
</evidence>
<evidence type="ECO:0000256" key="5">
    <source>
        <dbReference type="ARBA" id="ARBA00023274"/>
    </source>
</evidence>
<dbReference type="PIRSF" id="PIRSF017300">
    <property type="entry name" value="snoRNP_Mpp10"/>
    <property type="match status" value="1"/>
</dbReference>
<evidence type="ECO:0000313" key="9">
    <source>
        <dbReference type="EMBL" id="POW12274.1"/>
    </source>
</evidence>
<dbReference type="GO" id="GO:0005732">
    <property type="term" value="C:sno(s)RNA-containing ribonucleoprotein complex"/>
    <property type="evidence" value="ECO:0007669"/>
    <property type="project" value="InterPro"/>
</dbReference>
<dbReference type="VEuPathDB" id="FungiDB:PSTT_04616"/>
<keyword evidence="2" id="KW-0690">Ribosome biogenesis</keyword>
<feature type="compositionally biased region" description="Acidic residues" evidence="8">
    <location>
        <begin position="443"/>
        <end position="456"/>
    </location>
</feature>
<dbReference type="InterPro" id="IPR012173">
    <property type="entry name" value="Mpp10"/>
</dbReference>
<dbReference type="Proteomes" id="UP000239156">
    <property type="component" value="Unassembled WGS sequence"/>
</dbReference>
<name>A0A2S4VRV6_9BASI</name>
<feature type="compositionally biased region" description="Acidic residues" evidence="8">
    <location>
        <begin position="413"/>
        <end position="434"/>
    </location>
</feature>
<feature type="compositionally biased region" description="Acidic residues" evidence="8">
    <location>
        <begin position="313"/>
        <end position="332"/>
    </location>
</feature>
<comment type="caution">
    <text evidence="9">The sequence shown here is derived from an EMBL/GenBank/DDBJ whole genome shotgun (WGS) entry which is preliminary data.</text>
</comment>
<evidence type="ECO:0000256" key="1">
    <source>
        <dbReference type="ARBA" id="ARBA00004604"/>
    </source>
</evidence>
<feature type="compositionally biased region" description="Basic and acidic residues" evidence="8">
    <location>
        <begin position="389"/>
        <end position="401"/>
    </location>
</feature>
<dbReference type="PANTHER" id="PTHR17039:SF0">
    <property type="entry name" value="U3 SMALL NUCLEOLAR RIBONUCLEOPROTEIN PROTEIN MPP10"/>
    <property type="match status" value="1"/>
</dbReference>
<feature type="compositionally biased region" description="Basic and acidic residues" evidence="8">
    <location>
        <begin position="489"/>
        <end position="499"/>
    </location>
</feature>
<evidence type="ECO:0000256" key="2">
    <source>
        <dbReference type="ARBA" id="ARBA00022517"/>
    </source>
</evidence>
<dbReference type="PANTHER" id="PTHR17039">
    <property type="entry name" value="U3 SMALL NUCLEOLAR RIBONUCLEOPROTEIN PROTEIN MPP10"/>
    <property type="match status" value="1"/>
</dbReference>
<comment type="subcellular location">
    <subcellularLocation>
        <location evidence="1">Nucleus</location>
        <location evidence="1">Nucleolus</location>
    </subcellularLocation>
</comment>
<keyword evidence="7" id="KW-0175">Coiled coil</keyword>
<keyword evidence="5" id="KW-0687">Ribonucleoprotein</keyword>
<feature type="compositionally biased region" description="Low complexity" evidence="8">
    <location>
        <begin position="737"/>
        <end position="749"/>
    </location>
</feature>
<keyword evidence="3" id="KW-0698">rRNA processing</keyword>
<comment type="similarity">
    <text evidence="6">Belongs to the MPP10 family.</text>
</comment>
<evidence type="ECO:0000256" key="6">
    <source>
        <dbReference type="ARBA" id="ARBA00029455"/>
    </source>
</evidence>
<feature type="compositionally biased region" description="Acidic residues" evidence="8">
    <location>
        <begin position="181"/>
        <end position="194"/>
    </location>
</feature>
<feature type="region of interest" description="Disordered" evidence="8">
    <location>
        <begin position="725"/>
        <end position="770"/>
    </location>
</feature>
<feature type="compositionally biased region" description="Acidic residues" evidence="8">
    <location>
        <begin position="291"/>
        <end position="304"/>
    </location>
</feature>
<evidence type="ECO:0000256" key="3">
    <source>
        <dbReference type="ARBA" id="ARBA00022552"/>
    </source>
</evidence>
<keyword evidence="4" id="KW-0539">Nucleus</keyword>
<sequence>MEIVDRLTESVSLLAGNCRFKKNNEESNNNDTIESEREELINQSLELTTKIFNQSLKLESDHLTTLQALTNSSSSRSTKNKAIPLLPRTPLEELYLPTPSDPLAIWHQLSLRQNCLNNWVRQTIDLDVQADHRQQNAKQEQDQDQDQEDDILESDELSSLEDDSSFATEQLFSSSPSDSSSSDDDDDTDDENQLDPDRQLGPNESYLTPLNDADQESNSSQGSSEDEQNMMSIDTLESRPTSSTKISQKPKRRSAVDSEFFSLAEFEQEAEEGEAEMRRKLRRSTGQTGQPEDEDTDDEEEEVDLFAKFDTGLIDDDDDDDDAMDEDGEEGGQVDLDSVADLRYNDFFAPISKKPSGGKRQNKPVDTPLEPKDPSTKKVNLTSKIGKVKFSEQVKVKEIPAKNRGVRVAEMSSTDEDEDSDEDFFLDEISDSEQDISSGTNESDSDPDQNSDEDSDGGEKTMSRLSGELFDDGFSDQTDDSDDDDDLQSEDKDPKDLSKHAKKMKTLSKQIAILESENVAKKEWMMKGEAASKDRPQNSLLEQDLEFEHVQKLVPAVTEEKTMNLEALIKARILEGNYDDVIRKRAIDPKAFLPSRLLELQDTQSTKSLTSIYEDEYNKTKDQSTDEGKKVTNIKDEKLIKEHNELKLMFESLSGKLDGLSNSHFTPNQPNPTIKTINNLASISIESSLPTSTGSGTLLAPEEIYNVKSTKDLIVDVDALTHTQKQNLRTHNKQSRSKQFSTSSFTTKKIGPSDSKSGEKVNSNSNSTVKEQKLNSLELLKKPSNTLSQNITILGNNKRSIDSDLKGSSTTFKNKNRKLASGASFKL</sequence>
<dbReference type="AlphaFoldDB" id="A0A2S4VRV6"/>
<feature type="compositionally biased region" description="Polar residues" evidence="8">
    <location>
        <begin position="238"/>
        <end position="247"/>
    </location>
</feature>